<sequence>MMRMIINDPNMREYLEVQLIGHENNKIKARTRTGEYIFVYPTARQARDPLFWQCLKDIINNKLWLPITKQFHHLLENDWLVPSM</sequence>
<keyword evidence="2" id="KW-1185">Reference proteome</keyword>
<dbReference type="AlphaFoldDB" id="E0NGH9"/>
<dbReference type="Proteomes" id="UP000004470">
    <property type="component" value="Unassembled WGS sequence"/>
</dbReference>
<protein>
    <submittedName>
        <fullName evidence="1">Uncharacterized protein</fullName>
    </submittedName>
</protein>
<organism evidence="1 2">
    <name type="scientific">Pediococcus acidilactici DSM 20284</name>
    <dbReference type="NCBI Taxonomy" id="862514"/>
    <lineage>
        <taxon>Bacteria</taxon>
        <taxon>Bacillati</taxon>
        <taxon>Bacillota</taxon>
        <taxon>Bacilli</taxon>
        <taxon>Lactobacillales</taxon>
        <taxon>Lactobacillaceae</taxon>
        <taxon>Pediococcus</taxon>
        <taxon>Pediococcus acidilactici group</taxon>
    </lineage>
</organism>
<comment type="caution">
    <text evidence="1">The sequence shown here is derived from an EMBL/GenBank/DDBJ whole genome shotgun (WGS) entry which is preliminary data.</text>
</comment>
<gene>
    <name evidence="1" type="ORF">HMPREF0623_1026</name>
</gene>
<evidence type="ECO:0000313" key="2">
    <source>
        <dbReference type="Proteomes" id="UP000004470"/>
    </source>
</evidence>
<dbReference type="HOGENOM" id="CLU_180705_0_0_9"/>
<evidence type="ECO:0000313" key="1">
    <source>
        <dbReference type="EMBL" id="EFL95289.1"/>
    </source>
</evidence>
<dbReference type="eggNOG" id="ENOG502ZMQP">
    <property type="taxonomic scope" value="Bacteria"/>
</dbReference>
<proteinExistence type="predicted"/>
<name>E0NGH9_PEDAC</name>
<reference evidence="1" key="1">
    <citation type="submission" date="2010-07" db="EMBL/GenBank/DDBJ databases">
        <authorList>
            <person name="Muzny D."/>
            <person name="Qin X."/>
            <person name="Deng J."/>
            <person name="Jiang H."/>
            <person name="Liu Y."/>
            <person name="Qu J."/>
            <person name="Song X.-Z."/>
            <person name="Zhang L."/>
            <person name="Thornton R."/>
            <person name="Coyle M."/>
            <person name="Francisco L."/>
            <person name="Jackson L."/>
            <person name="Javaid M."/>
            <person name="Korchina V."/>
            <person name="Kovar C."/>
            <person name="Mata R."/>
            <person name="Mathew T."/>
            <person name="Ngo R."/>
            <person name="Nguyen L."/>
            <person name="Nguyen N."/>
            <person name="Okwuonu G."/>
            <person name="Ongeri F."/>
            <person name="Pham C."/>
            <person name="Simmons D."/>
            <person name="Wilczek-Boney K."/>
            <person name="Hale W."/>
            <person name="Jakkamsetti A."/>
            <person name="Pham P."/>
            <person name="Ruth R."/>
            <person name="San Lucas F."/>
            <person name="Warren J."/>
            <person name="Zhang J."/>
            <person name="Zhao Z."/>
            <person name="Zhou C."/>
            <person name="Zhu D."/>
            <person name="Lee S."/>
            <person name="Bess C."/>
            <person name="Blankenburg K."/>
            <person name="Forbes L."/>
            <person name="Fu Q."/>
            <person name="Gubbala S."/>
            <person name="Hirani K."/>
            <person name="Jayaseelan J.C."/>
            <person name="Lara F."/>
            <person name="Munidasa M."/>
            <person name="Palculict T."/>
            <person name="Patil S."/>
            <person name="Pu L.-L."/>
            <person name="Saada N."/>
            <person name="Tang L."/>
            <person name="Weissenberger G."/>
            <person name="Zhu Y."/>
            <person name="Hemphill L."/>
            <person name="Shang Y."/>
            <person name="Youmans B."/>
            <person name="Ayvaz T."/>
            <person name="Ross M."/>
            <person name="Santibanez J."/>
            <person name="Aqrawi P."/>
            <person name="Gross S."/>
            <person name="Joshi V."/>
            <person name="Fowler G."/>
            <person name="Nazareth L."/>
            <person name="Reid J."/>
            <person name="Worley K."/>
            <person name="Petrosino J."/>
            <person name="Highlander S."/>
            <person name="Gibbs R."/>
        </authorList>
    </citation>
    <scope>NUCLEOTIDE SEQUENCE [LARGE SCALE GENOMIC DNA]</scope>
    <source>
        <strain evidence="1">DSM 20284</strain>
    </source>
</reference>
<accession>E0NGH9</accession>
<dbReference type="EMBL" id="AEEG01000004">
    <property type="protein sequence ID" value="EFL95289.1"/>
    <property type="molecule type" value="Genomic_DNA"/>
</dbReference>